<dbReference type="InterPro" id="IPR011701">
    <property type="entry name" value="MFS"/>
</dbReference>
<feature type="transmembrane region" description="Helical" evidence="2">
    <location>
        <begin position="124"/>
        <end position="145"/>
    </location>
</feature>
<dbReference type="Gene3D" id="1.20.1250.20">
    <property type="entry name" value="MFS general substrate transporter like domains"/>
    <property type="match status" value="2"/>
</dbReference>
<dbReference type="PANTHER" id="PTHR45757">
    <property type="entry name" value="PROTEIN CBG23364-RELATED"/>
    <property type="match status" value="1"/>
</dbReference>
<feature type="transmembrane region" description="Helical" evidence="2">
    <location>
        <begin position="319"/>
        <end position="338"/>
    </location>
</feature>
<gene>
    <name evidence="4" type="ORF">MSPICULIGERA_LOCUS4103</name>
</gene>
<accession>A0AA36FSK3</accession>
<dbReference type="AlphaFoldDB" id="A0AA36FSK3"/>
<dbReference type="SUPFAM" id="SSF103473">
    <property type="entry name" value="MFS general substrate transporter"/>
    <property type="match status" value="1"/>
</dbReference>
<comment type="subcellular location">
    <subcellularLocation>
        <location evidence="1">Membrane</location>
        <topology evidence="1">Multi-pass membrane protein</topology>
    </subcellularLocation>
</comment>
<feature type="transmembrane region" description="Helical" evidence="2">
    <location>
        <begin position="378"/>
        <end position="402"/>
    </location>
</feature>
<evidence type="ECO:0000313" key="5">
    <source>
        <dbReference type="Proteomes" id="UP001177023"/>
    </source>
</evidence>
<feature type="domain" description="Major facilitator superfamily (MFS) profile" evidence="3">
    <location>
        <begin position="12"/>
        <end position="438"/>
    </location>
</feature>
<evidence type="ECO:0000259" key="3">
    <source>
        <dbReference type="PROSITE" id="PS50850"/>
    </source>
</evidence>
<keyword evidence="5" id="KW-1185">Reference proteome</keyword>
<dbReference type="PROSITE" id="PS50850">
    <property type="entry name" value="MFS"/>
    <property type="match status" value="1"/>
</dbReference>
<name>A0AA36FSK3_9BILA</name>
<dbReference type="PANTHER" id="PTHR45757:SF17">
    <property type="entry name" value="MAJOR FACILITATOR SUPERFAMILY (MFS) PROFILE DOMAIN-CONTAINING PROTEIN"/>
    <property type="match status" value="1"/>
</dbReference>
<feature type="transmembrane region" description="Helical" evidence="2">
    <location>
        <begin position="183"/>
        <end position="203"/>
    </location>
</feature>
<keyword evidence="2" id="KW-0812">Transmembrane</keyword>
<dbReference type="Proteomes" id="UP001177023">
    <property type="component" value="Unassembled WGS sequence"/>
</dbReference>
<feature type="transmembrane region" description="Helical" evidence="2">
    <location>
        <begin position="92"/>
        <end position="112"/>
    </location>
</feature>
<evidence type="ECO:0000256" key="1">
    <source>
        <dbReference type="ARBA" id="ARBA00004141"/>
    </source>
</evidence>
<dbReference type="InterPro" id="IPR020846">
    <property type="entry name" value="MFS_dom"/>
</dbReference>
<protein>
    <recommendedName>
        <fullName evidence="3">Major facilitator superfamily (MFS) profile domain-containing protein</fullName>
    </recommendedName>
</protein>
<keyword evidence="2" id="KW-0472">Membrane</keyword>
<feature type="non-terminal residue" evidence="4">
    <location>
        <position position="1"/>
    </location>
</feature>
<reference evidence="4" key="1">
    <citation type="submission" date="2023-06" db="EMBL/GenBank/DDBJ databases">
        <authorList>
            <person name="Delattre M."/>
        </authorList>
    </citation>
    <scope>NUCLEOTIDE SEQUENCE</scope>
    <source>
        <strain evidence="4">AF72</strain>
    </source>
</reference>
<sequence length="468" mass="52091">MKLLKNRLRILIVLSAFLCLSMLASNYIIVNMTFICMQEDLSDAVINQNGTLVSRYAYDPSEKSLIIWAVALGTIIGTFPYNMAFIRWGAKYPFLSAGILSTVATLLIPYTASVSLPGLLVLRVIQGITYSADFSAIGVVTVRWAPVNETSLIIAVMTSFVTFSTFVTNTSSAWFCSSIGWRWAFYSHGIATGLVFILWMFVYRDDPTSHPKITKKELAKLQENKTNAELEVDHYVPFMAILSNLPVWVICLNGLALITTLTLIMTYMPMYLHLVLKFDVMTTGMLAAVGAFSHAPIKYFSGYFSDKSKAFSEATKLQICNFFALCLPGVFFILLGVMKDAFNGILAVVLFFAIFISMGANCGGYWKAATVVSKQYAHFVLSIIQFMKCVALITAPCSWYLFVENETDIRQWSHVFYLNGGCLIFAGGLFYVCCNDQPAEFTKMTRSNPRGDKVDAEALSILEDKNSV</sequence>
<proteinExistence type="predicted"/>
<feature type="transmembrane region" description="Helical" evidence="2">
    <location>
        <begin position="344"/>
        <end position="366"/>
    </location>
</feature>
<evidence type="ECO:0000313" key="4">
    <source>
        <dbReference type="EMBL" id="CAJ0565462.1"/>
    </source>
</evidence>
<feature type="transmembrane region" description="Helical" evidence="2">
    <location>
        <begin position="152"/>
        <end position="171"/>
    </location>
</feature>
<dbReference type="InterPro" id="IPR036259">
    <property type="entry name" value="MFS_trans_sf"/>
</dbReference>
<feature type="transmembrane region" description="Helical" evidence="2">
    <location>
        <begin position="65"/>
        <end position="85"/>
    </location>
</feature>
<evidence type="ECO:0000256" key="2">
    <source>
        <dbReference type="SAM" id="Phobius"/>
    </source>
</evidence>
<feature type="transmembrane region" description="Helical" evidence="2">
    <location>
        <begin position="414"/>
        <end position="434"/>
    </location>
</feature>
<dbReference type="GO" id="GO:0022857">
    <property type="term" value="F:transmembrane transporter activity"/>
    <property type="evidence" value="ECO:0007669"/>
    <property type="project" value="InterPro"/>
</dbReference>
<feature type="transmembrane region" description="Helical" evidence="2">
    <location>
        <begin position="247"/>
        <end position="268"/>
    </location>
</feature>
<feature type="transmembrane region" description="Helical" evidence="2">
    <location>
        <begin position="280"/>
        <end position="299"/>
    </location>
</feature>
<dbReference type="EMBL" id="CATQJA010001041">
    <property type="protein sequence ID" value="CAJ0565462.1"/>
    <property type="molecule type" value="Genomic_DNA"/>
</dbReference>
<comment type="caution">
    <text evidence="4">The sequence shown here is derived from an EMBL/GenBank/DDBJ whole genome shotgun (WGS) entry which is preliminary data.</text>
</comment>
<dbReference type="Pfam" id="PF07690">
    <property type="entry name" value="MFS_1"/>
    <property type="match status" value="1"/>
</dbReference>
<dbReference type="GO" id="GO:0016020">
    <property type="term" value="C:membrane"/>
    <property type="evidence" value="ECO:0007669"/>
    <property type="project" value="UniProtKB-SubCell"/>
</dbReference>
<organism evidence="4 5">
    <name type="scientific">Mesorhabditis spiculigera</name>
    <dbReference type="NCBI Taxonomy" id="96644"/>
    <lineage>
        <taxon>Eukaryota</taxon>
        <taxon>Metazoa</taxon>
        <taxon>Ecdysozoa</taxon>
        <taxon>Nematoda</taxon>
        <taxon>Chromadorea</taxon>
        <taxon>Rhabditida</taxon>
        <taxon>Rhabditina</taxon>
        <taxon>Rhabditomorpha</taxon>
        <taxon>Rhabditoidea</taxon>
        <taxon>Rhabditidae</taxon>
        <taxon>Mesorhabditinae</taxon>
        <taxon>Mesorhabditis</taxon>
    </lineage>
</organism>
<keyword evidence="2" id="KW-1133">Transmembrane helix</keyword>